<proteinExistence type="predicted"/>
<reference evidence="8" key="1">
    <citation type="submission" date="2016-10" db="EMBL/GenBank/DDBJ databases">
        <authorList>
            <person name="Varghese N."/>
            <person name="Submissions S."/>
        </authorList>
    </citation>
    <scope>NUCLEOTIDE SEQUENCE [LARGE SCALE GENOMIC DNA]</scope>
    <source>
        <strain evidence="8">Nm76</strain>
    </source>
</reference>
<dbReference type="PROSITE" id="PS51123">
    <property type="entry name" value="OMPA_2"/>
    <property type="match status" value="1"/>
</dbReference>
<dbReference type="Proteomes" id="UP000244128">
    <property type="component" value="Unassembled WGS sequence"/>
</dbReference>
<evidence type="ECO:0000256" key="1">
    <source>
        <dbReference type="ARBA" id="ARBA00004442"/>
    </source>
</evidence>
<protein>
    <submittedName>
        <fullName evidence="7">OmpA family protein</fullName>
    </submittedName>
</protein>
<reference evidence="6 9" key="3">
    <citation type="submission" date="2018-04" db="EMBL/GenBank/DDBJ databases">
        <title>Active sludge and wastewater microbial communities from Klosterneuburg, Austria.</title>
        <authorList>
            <person name="Wagner M."/>
        </authorList>
    </citation>
    <scope>NUCLEOTIDE SEQUENCE [LARGE SCALE GENOMIC DNA]</scope>
    <source>
        <strain evidence="6 9">Nm49</strain>
    </source>
</reference>
<dbReference type="InterPro" id="IPR006664">
    <property type="entry name" value="OMP_bac"/>
</dbReference>
<dbReference type="PANTHER" id="PTHR30329">
    <property type="entry name" value="STATOR ELEMENT OF FLAGELLAR MOTOR COMPLEX"/>
    <property type="match status" value="1"/>
</dbReference>
<dbReference type="OrthoDB" id="8549113at2"/>
<dbReference type="EMBL" id="QAOI01000004">
    <property type="protein sequence ID" value="PTQ78081.1"/>
    <property type="molecule type" value="Genomic_DNA"/>
</dbReference>
<dbReference type="EMBL" id="FODO01000013">
    <property type="protein sequence ID" value="SEO61294.1"/>
    <property type="molecule type" value="Genomic_DNA"/>
</dbReference>
<dbReference type="PROSITE" id="PS51257">
    <property type="entry name" value="PROKAR_LIPOPROTEIN"/>
    <property type="match status" value="1"/>
</dbReference>
<keyword evidence="2 3" id="KW-0472">Membrane</keyword>
<dbReference type="STRING" id="42354.SAMN05216333_11341"/>
<evidence type="ECO:0000256" key="3">
    <source>
        <dbReference type="PROSITE-ProRule" id="PRU00473"/>
    </source>
</evidence>
<evidence type="ECO:0000313" key="8">
    <source>
        <dbReference type="Proteomes" id="UP000198814"/>
    </source>
</evidence>
<evidence type="ECO:0000313" key="7">
    <source>
        <dbReference type="EMBL" id="SEO61294.1"/>
    </source>
</evidence>
<dbReference type="GO" id="GO:0009279">
    <property type="term" value="C:cell outer membrane"/>
    <property type="evidence" value="ECO:0007669"/>
    <property type="project" value="UniProtKB-SubCell"/>
</dbReference>
<sequence>MKKYHYLPLAILILLLTACATPKTDTEDLKAEIKAARSGHYGQAMWHQEQSEEDLETANEILGHLEKNHYWNINEKQKALDAAKSAARHRLEAEKEMCLWLTEVHGHNHHKKESIHDTVAYFKTGSAVPFKTKDETIGKVGNWLEAHPDATATVTASTDTVGKPAYNQDLSERRAQAVIQRLVASGARPSQLITKAIGEVPGADNTPDQENRVAIVITSHPVYMDCPNVK</sequence>
<evidence type="ECO:0000313" key="9">
    <source>
        <dbReference type="Proteomes" id="UP000244128"/>
    </source>
</evidence>
<evidence type="ECO:0000256" key="2">
    <source>
        <dbReference type="ARBA" id="ARBA00023136"/>
    </source>
</evidence>
<feature type="signal peptide" evidence="4">
    <location>
        <begin position="1"/>
        <end position="20"/>
    </location>
</feature>
<dbReference type="InterPro" id="IPR036737">
    <property type="entry name" value="OmpA-like_sf"/>
</dbReference>
<comment type="subcellular location">
    <subcellularLocation>
        <location evidence="1">Cell outer membrane</location>
    </subcellularLocation>
</comment>
<dbReference type="AlphaFoldDB" id="A0A1H8R589"/>
<dbReference type="PRINTS" id="PR01021">
    <property type="entry name" value="OMPADOMAIN"/>
</dbReference>
<keyword evidence="4" id="KW-0732">Signal</keyword>
<dbReference type="PANTHER" id="PTHR30329:SF20">
    <property type="entry name" value="EXPORTED PROTEIN"/>
    <property type="match status" value="1"/>
</dbReference>
<evidence type="ECO:0000256" key="4">
    <source>
        <dbReference type="SAM" id="SignalP"/>
    </source>
</evidence>
<dbReference type="Gene3D" id="3.30.1330.60">
    <property type="entry name" value="OmpA-like domain"/>
    <property type="match status" value="1"/>
</dbReference>
<dbReference type="SUPFAM" id="SSF103088">
    <property type="entry name" value="OmpA-like"/>
    <property type="match status" value="1"/>
</dbReference>
<dbReference type="Pfam" id="PF00691">
    <property type="entry name" value="OmpA"/>
    <property type="match status" value="1"/>
</dbReference>
<dbReference type="InterPro" id="IPR050330">
    <property type="entry name" value="Bact_OuterMem_StrucFunc"/>
</dbReference>
<dbReference type="RefSeq" id="WP_090318768.1">
    <property type="nucleotide sequence ID" value="NZ_FNOE01000011.1"/>
</dbReference>
<evidence type="ECO:0000313" key="6">
    <source>
        <dbReference type="EMBL" id="PTQ78081.1"/>
    </source>
</evidence>
<accession>A0A1H8R589</accession>
<feature type="domain" description="OmpA-like" evidence="5">
    <location>
        <begin position="109"/>
        <end position="221"/>
    </location>
</feature>
<gene>
    <name evidence="6" type="ORF">C8R26_10462</name>
    <name evidence="7" type="ORF">SAMN05216333_11341</name>
</gene>
<organism evidence="7 8">
    <name type="scientific">Nitrosomonas oligotropha</name>
    <dbReference type="NCBI Taxonomy" id="42354"/>
    <lineage>
        <taxon>Bacteria</taxon>
        <taxon>Pseudomonadati</taxon>
        <taxon>Pseudomonadota</taxon>
        <taxon>Betaproteobacteria</taxon>
        <taxon>Nitrosomonadales</taxon>
        <taxon>Nitrosomonadaceae</taxon>
        <taxon>Nitrosomonas</taxon>
    </lineage>
</organism>
<reference evidence="7" key="2">
    <citation type="submission" date="2016-10" db="EMBL/GenBank/DDBJ databases">
        <authorList>
            <person name="de Groot N.N."/>
        </authorList>
    </citation>
    <scope>NUCLEOTIDE SEQUENCE [LARGE SCALE GENOMIC DNA]</scope>
    <source>
        <strain evidence="7">Nm76</strain>
    </source>
</reference>
<feature type="chain" id="PRO_5035113268" evidence="4">
    <location>
        <begin position="21"/>
        <end position="230"/>
    </location>
</feature>
<keyword evidence="8" id="KW-1185">Reference proteome</keyword>
<dbReference type="Proteomes" id="UP000198814">
    <property type="component" value="Unassembled WGS sequence"/>
</dbReference>
<evidence type="ECO:0000259" key="5">
    <source>
        <dbReference type="PROSITE" id="PS51123"/>
    </source>
</evidence>
<dbReference type="InterPro" id="IPR006665">
    <property type="entry name" value="OmpA-like"/>
</dbReference>
<name>A0A1H8R589_9PROT</name>
<dbReference type="CDD" id="cd07185">
    <property type="entry name" value="OmpA_C-like"/>
    <property type="match status" value="1"/>
</dbReference>